<feature type="transmembrane region" description="Helical" evidence="8">
    <location>
        <begin position="105"/>
        <end position="127"/>
    </location>
</feature>
<feature type="transmembrane region" description="Helical" evidence="8">
    <location>
        <begin position="43"/>
        <end position="68"/>
    </location>
</feature>
<proteinExistence type="inferred from homology"/>
<dbReference type="RefSeq" id="WP_074043432.1">
    <property type="nucleotide sequence ID" value="NZ_CP133076.1"/>
</dbReference>
<evidence type="ECO:0000313" key="11">
    <source>
        <dbReference type="EMBL" id="WMJ15226.1"/>
    </source>
</evidence>
<comment type="subcellular location">
    <subcellularLocation>
        <location evidence="1">Cell membrane</location>
        <topology evidence="1">Multi-pass membrane protein</topology>
    </subcellularLocation>
</comment>
<feature type="transmembrane region" description="Helical" evidence="8">
    <location>
        <begin position="80"/>
        <end position="99"/>
    </location>
</feature>
<dbReference type="GO" id="GO:0005886">
    <property type="term" value="C:plasma membrane"/>
    <property type="evidence" value="ECO:0007669"/>
    <property type="project" value="UniProtKB-SubCell"/>
</dbReference>
<organism evidence="10 12">
    <name type="scientific">Geobacillus proteiniphilus</name>
    <dbReference type="NCBI Taxonomy" id="860353"/>
    <lineage>
        <taxon>Bacteria</taxon>
        <taxon>Bacillati</taxon>
        <taxon>Bacillota</taxon>
        <taxon>Bacilli</taxon>
        <taxon>Bacillales</taxon>
        <taxon>Anoxybacillaceae</taxon>
        <taxon>Geobacillus</taxon>
    </lineage>
</organism>
<gene>
    <name evidence="10" type="ORF">BRO54_1334</name>
    <name evidence="11" type="ORF">RA955_10320</name>
</gene>
<dbReference type="InterPro" id="IPR036259">
    <property type="entry name" value="MFS_trans_sf"/>
</dbReference>
<dbReference type="PROSITE" id="PS50850">
    <property type="entry name" value="MFS"/>
    <property type="match status" value="1"/>
</dbReference>
<feature type="transmembrane region" description="Helical" evidence="8">
    <location>
        <begin position="368"/>
        <end position="387"/>
    </location>
</feature>
<dbReference type="CDD" id="cd17324">
    <property type="entry name" value="MFS_NepI_like"/>
    <property type="match status" value="1"/>
</dbReference>
<dbReference type="EMBL" id="CP133076">
    <property type="protein sequence ID" value="WMJ15226.1"/>
    <property type="molecule type" value="Genomic_DNA"/>
</dbReference>
<reference evidence="11 13" key="4">
    <citation type="submission" date="2023-08" db="EMBL/GenBank/DDBJ databases">
        <title>Genome sequencing of the thermostable Gram positive bacteria Geobacillus proteiniphilus strain T-6.</title>
        <authorList>
            <person name="Shulami S."/>
            <person name="Shoham Y."/>
        </authorList>
    </citation>
    <scope>NUCLEOTIDE SEQUENCE [LARGE SCALE GENOMIC DNA]</scope>
    <source>
        <strain evidence="11 13">T-6</strain>
    </source>
</reference>
<comment type="similarity">
    <text evidence="2">Belongs to the major facilitator superfamily.</text>
</comment>
<evidence type="ECO:0000313" key="12">
    <source>
        <dbReference type="Proteomes" id="UP000186030"/>
    </source>
</evidence>
<evidence type="ECO:0000256" key="7">
    <source>
        <dbReference type="ARBA" id="ARBA00023136"/>
    </source>
</evidence>
<dbReference type="Pfam" id="PF07690">
    <property type="entry name" value="MFS_1"/>
    <property type="match status" value="1"/>
</dbReference>
<feature type="transmembrane region" description="Helical" evidence="8">
    <location>
        <begin position="283"/>
        <end position="303"/>
    </location>
</feature>
<dbReference type="InterPro" id="IPR020846">
    <property type="entry name" value="MFS_dom"/>
</dbReference>
<evidence type="ECO:0000313" key="13">
    <source>
        <dbReference type="Proteomes" id="UP001223761"/>
    </source>
</evidence>
<evidence type="ECO:0000313" key="10">
    <source>
        <dbReference type="EMBL" id="OKO94779.1"/>
    </source>
</evidence>
<dbReference type="Proteomes" id="UP000186030">
    <property type="component" value="Unassembled WGS sequence"/>
</dbReference>
<accession>A0A1Q5T3G2</accession>
<keyword evidence="3" id="KW-0813">Transport</keyword>
<sequence length="396" mass="42746">MTHIEKGSNKYLKASISLFFGGFVTFAVLYTPQPLLPIFAKQFHISAAAASLTVSASTGTLAVMMLIAANLSDRIGKKRVMIASMWLTSLLAIAMAFSPNFPMLLAARTLVGITAAGIPSLAMAYVAEEFHPASIGKAMGLYISGTSIGGMAGRILTGVLTDLFSWRSALAIIGLLSLALCLAFTVLLPAPRQATKRRSSETVWRAYAVHLRDKPLAALIVLGFLFMGGFVTMYNYIGFLLSEPPYSFRQSVLGFLFIVYVFGSFSSVYMGRQADIYGHARTLRLSVALTALGALATLAPSVFVKIAGLALFTFGFFGCHSIASAWIGERTHVYKAQASSLYLLFYYLGSSLAGTAGGYVWAHFHWSGVIAFIAVLLALSYPLIRYAEKRRPSPSR</sequence>
<feature type="transmembrane region" description="Helical" evidence="8">
    <location>
        <begin position="216"/>
        <end position="237"/>
    </location>
</feature>
<dbReference type="PANTHER" id="PTHR43271">
    <property type="entry name" value="BLL2771 PROTEIN"/>
    <property type="match status" value="1"/>
</dbReference>
<feature type="transmembrane region" description="Helical" evidence="8">
    <location>
        <begin position="139"/>
        <end position="157"/>
    </location>
</feature>
<keyword evidence="7 8" id="KW-0472">Membrane</keyword>
<keyword evidence="13" id="KW-1185">Reference proteome</keyword>
<feature type="transmembrane region" description="Helical" evidence="8">
    <location>
        <begin position="309"/>
        <end position="328"/>
    </location>
</feature>
<protein>
    <submittedName>
        <fullName evidence="11">MFS transporter</fullName>
    </submittedName>
    <submittedName>
        <fullName evidence="10">Permeases of the major facilitator superfamily</fullName>
    </submittedName>
</protein>
<dbReference type="Proteomes" id="UP001223761">
    <property type="component" value="Chromosome"/>
</dbReference>
<keyword evidence="4" id="KW-1003">Cell membrane</keyword>
<evidence type="ECO:0000256" key="3">
    <source>
        <dbReference type="ARBA" id="ARBA00022448"/>
    </source>
</evidence>
<dbReference type="PANTHER" id="PTHR43271:SF1">
    <property type="entry name" value="INNER MEMBRANE TRANSPORT PROTEIN YNFM"/>
    <property type="match status" value="1"/>
</dbReference>
<dbReference type="GO" id="GO:0022857">
    <property type="term" value="F:transmembrane transporter activity"/>
    <property type="evidence" value="ECO:0007669"/>
    <property type="project" value="InterPro"/>
</dbReference>
<feature type="transmembrane region" description="Helical" evidence="8">
    <location>
        <begin position="12"/>
        <end position="31"/>
    </location>
</feature>
<evidence type="ECO:0000256" key="6">
    <source>
        <dbReference type="ARBA" id="ARBA00022989"/>
    </source>
</evidence>
<evidence type="ECO:0000256" key="8">
    <source>
        <dbReference type="SAM" id="Phobius"/>
    </source>
</evidence>
<evidence type="ECO:0000259" key="9">
    <source>
        <dbReference type="PROSITE" id="PS50850"/>
    </source>
</evidence>
<evidence type="ECO:0000256" key="4">
    <source>
        <dbReference type="ARBA" id="ARBA00022475"/>
    </source>
</evidence>
<dbReference type="SUPFAM" id="SSF103473">
    <property type="entry name" value="MFS general substrate transporter"/>
    <property type="match status" value="1"/>
</dbReference>
<evidence type="ECO:0000256" key="5">
    <source>
        <dbReference type="ARBA" id="ARBA00022692"/>
    </source>
</evidence>
<name>A0A1Q5T3G2_9BACL</name>
<reference evidence="10" key="3">
    <citation type="journal article" date="2019" name="Int. J. Syst. Evol. Microbiol.">
        <title>Geobacillus proteiniphilus sp. nov., a thermophilic bacterium isolated from a high-temperature heavy oil reservoir in China.</title>
        <authorList>
            <person name="Semenova E.M."/>
            <person name="Sokolova D.S."/>
            <person name="Grouzdev D.S."/>
            <person name="Poltaraus A.B."/>
            <person name="Vinokurova N.G."/>
            <person name="Tourova T.P."/>
            <person name="Nazina T.N."/>
        </authorList>
    </citation>
    <scope>NUCLEOTIDE SEQUENCE</scope>
    <source>
        <strain evidence="10">1017</strain>
    </source>
</reference>
<evidence type="ECO:0000256" key="2">
    <source>
        <dbReference type="ARBA" id="ARBA00008335"/>
    </source>
</evidence>
<dbReference type="EMBL" id="MQMG01000013">
    <property type="protein sequence ID" value="OKO94779.1"/>
    <property type="molecule type" value="Genomic_DNA"/>
</dbReference>
<dbReference type="AlphaFoldDB" id="A0A1Q5T3G2"/>
<feature type="transmembrane region" description="Helical" evidence="8">
    <location>
        <begin position="169"/>
        <end position="190"/>
    </location>
</feature>
<keyword evidence="6 8" id="KW-1133">Transmembrane helix</keyword>
<dbReference type="InterPro" id="IPR011701">
    <property type="entry name" value="MFS"/>
</dbReference>
<feature type="transmembrane region" description="Helical" evidence="8">
    <location>
        <begin position="252"/>
        <end position="271"/>
    </location>
</feature>
<evidence type="ECO:0000256" key="1">
    <source>
        <dbReference type="ARBA" id="ARBA00004651"/>
    </source>
</evidence>
<reference evidence="10 12" key="1">
    <citation type="submission" date="2016-11" db="EMBL/GenBank/DDBJ databases">
        <authorList>
            <person name="Kadnikov V."/>
            <person name="Nazina T."/>
        </authorList>
    </citation>
    <scope>NUCLEOTIDE SEQUENCE [LARGE SCALE GENOMIC DNA]</scope>
    <source>
        <strain evidence="10 12">1017</strain>
    </source>
</reference>
<keyword evidence="5 8" id="KW-0812">Transmembrane</keyword>
<feature type="transmembrane region" description="Helical" evidence="8">
    <location>
        <begin position="340"/>
        <end position="362"/>
    </location>
</feature>
<dbReference type="Gene3D" id="1.20.1250.20">
    <property type="entry name" value="MFS general substrate transporter like domains"/>
    <property type="match status" value="1"/>
</dbReference>
<reference evidence="12" key="2">
    <citation type="submission" date="2017-01" db="EMBL/GenBank/DDBJ databases">
        <title>Genome sequencing and annotation of Geobacillus sp. 1017, a Hydrocarbon-Oxidizing Thermophilic Bacterium Isolated from a Heavy Oil Reservoir (China).</title>
        <authorList>
            <person name="Kadnikov V.V."/>
            <person name="Mardanov A.V."/>
            <person name="Poltaraus A.B."/>
            <person name="Sokolova D.S."/>
            <person name="Semenova E.M."/>
            <person name="Ravin N.V."/>
            <person name="Tourova T.P."/>
            <person name="Nazina T.N."/>
        </authorList>
    </citation>
    <scope>NUCLEOTIDE SEQUENCE [LARGE SCALE GENOMIC DNA]</scope>
    <source>
        <strain evidence="12">1017</strain>
    </source>
</reference>
<feature type="domain" description="Major facilitator superfamily (MFS) profile" evidence="9">
    <location>
        <begin position="10"/>
        <end position="392"/>
    </location>
</feature>